<dbReference type="AlphaFoldDB" id="A0A1X2IBW1"/>
<evidence type="ECO:0000313" key="1">
    <source>
        <dbReference type="EMBL" id="ORZ13298.1"/>
    </source>
</evidence>
<comment type="caution">
    <text evidence="1">The sequence shown here is derived from an EMBL/GenBank/DDBJ whole genome shotgun (WGS) entry which is preliminary data.</text>
</comment>
<organism evidence="1 2">
    <name type="scientific">Absidia repens</name>
    <dbReference type="NCBI Taxonomy" id="90262"/>
    <lineage>
        <taxon>Eukaryota</taxon>
        <taxon>Fungi</taxon>
        <taxon>Fungi incertae sedis</taxon>
        <taxon>Mucoromycota</taxon>
        <taxon>Mucoromycotina</taxon>
        <taxon>Mucoromycetes</taxon>
        <taxon>Mucorales</taxon>
        <taxon>Cunninghamellaceae</taxon>
        <taxon>Absidia</taxon>
    </lineage>
</organism>
<reference evidence="1 2" key="1">
    <citation type="submission" date="2016-07" db="EMBL/GenBank/DDBJ databases">
        <title>Pervasive Adenine N6-methylation of Active Genes in Fungi.</title>
        <authorList>
            <consortium name="DOE Joint Genome Institute"/>
            <person name="Mondo S.J."/>
            <person name="Dannebaum R.O."/>
            <person name="Kuo R.C."/>
            <person name="Labutti K."/>
            <person name="Haridas S."/>
            <person name="Kuo A."/>
            <person name="Salamov A."/>
            <person name="Ahrendt S.R."/>
            <person name="Lipzen A."/>
            <person name="Sullivan W."/>
            <person name="Andreopoulos W.B."/>
            <person name="Clum A."/>
            <person name="Lindquist E."/>
            <person name="Daum C."/>
            <person name="Ramamoorthy G.K."/>
            <person name="Gryganskyi A."/>
            <person name="Culley D."/>
            <person name="Magnuson J.K."/>
            <person name="James T.Y."/>
            <person name="O'Malley M.A."/>
            <person name="Stajich J.E."/>
            <person name="Spatafora J.W."/>
            <person name="Visel A."/>
            <person name="Grigoriev I.V."/>
        </authorList>
    </citation>
    <scope>NUCLEOTIDE SEQUENCE [LARGE SCALE GENOMIC DNA]</scope>
    <source>
        <strain evidence="1 2">NRRL 1336</strain>
    </source>
</reference>
<sequence length="77" mass="8498">MSSLSRNSPVDQVDSRGLCSDDWIAGAFECYQIPSDLGQEVIDPLDEHTVHSCQSCYLGPAYLKFDALPLVKSTFTK</sequence>
<dbReference type="EMBL" id="MCGE01000017">
    <property type="protein sequence ID" value="ORZ13298.1"/>
    <property type="molecule type" value="Genomic_DNA"/>
</dbReference>
<keyword evidence="2" id="KW-1185">Reference proteome</keyword>
<name>A0A1X2IBW1_9FUNG</name>
<dbReference type="Proteomes" id="UP000193560">
    <property type="component" value="Unassembled WGS sequence"/>
</dbReference>
<gene>
    <name evidence="1" type="ORF">BCR42DRAFT_439721</name>
</gene>
<proteinExistence type="predicted"/>
<protein>
    <submittedName>
        <fullName evidence="1">Uncharacterized protein</fullName>
    </submittedName>
</protein>
<evidence type="ECO:0000313" key="2">
    <source>
        <dbReference type="Proteomes" id="UP000193560"/>
    </source>
</evidence>
<accession>A0A1X2IBW1</accession>